<feature type="region of interest" description="Disordered" evidence="1">
    <location>
        <begin position="105"/>
        <end position="138"/>
    </location>
</feature>
<dbReference type="OrthoDB" id="10408153at2759"/>
<name>C1H917_PARBA</name>
<reference evidence="2 3" key="1">
    <citation type="journal article" date="2011" name="PLoS Genet.">
        <title>Comparative genomic analysis of human fungal pathogens causing paracoccidioidomycosis.</title>
        <authorList>
            <person name="Desjardins C.A."/>
            <person name="Champion M.D."/>
            <person name="Holder J.W."/>
            <person name="Muszewska A."/>
            <person name="Goldberg J."/>
            <person name="Bailao A.M."/>
            <person name="Brigido M.M."/>
            <person name="Ferreira M.E."/>
            <person name="Garcia A.M."/>
            <person name="Grynberg M."/>
            <person name="Gujja S."/>
            <person name="Heiman D.I."/>
            <person name="Henn M.R."/>
            <person name="Kodira C.D."/>
            <person name="Leon-Narvaez H."/>
            <person name="Longo L.V."/>
            <person name="Ma L.J."/>
            <person name="Malavazi I."/>
            <person name="Matsuo A.L."/>
            <person name="Morais F.V."/>
            <person name="Pereira M."/>
            <person name="Rodriguez-Brito S."/>
            <person name="Sakthikumar S."/>
            <person name="Salem-Izacc S.M."/>
            <person name="Sykes S.M."/>
            <person name="Teixeira M.M."/>
            <person name="Vallejo M.C."/>
            <person name="Walter M.E."/>
            <person name="Yandava C."/>
            <person name="Young S."/>
            <person name="Zeng Q."/>
            <person name="Zucker J."/>
            <person name="Felipe M.S."/>
            <person name="Goldman G.H."/>
            <person name="Haas B.J."/>
            <person name="McEwen J.G."/>
            <person name="Nino-Vega G."/>
            <person name="Puccia R."/>
            <person name="San-Blas G."/>
            <person name="Soares C.M."/>
            <person name="Birren B.W."/>
            <person name="Cuomo C.A."/>
        </authorList>
    </citation>
    <scope>NUCLEOTIDE SEQUENCE [LARGE SCALE GENOMIC DNA]</scope>
    <source>
        <strain evidence="3">ATCC MYA-826 / Pb01</strain>
    </source>
</reference>
<dbReference type="RefSeq" id="XP_002790721.2">
    <property type="nucleotide sequence ID" value="XM_002790675.2"/>
</dbReference>
<accession>C1H917</accession>
<dbReference type="AlphaFoldDB" id="C1H917"/>
<organism evidence="2 3">
    <name type="scientific">Paracoccidioides lutzii (strain ATCC MYA-826 / Pb01)</name>
    <name type="common">Paracoccidioides brasiliensis</name>
    <dbReference type="NCBI Taxonomy" id="502779"/>
    <lineage>
        <taxon>Eukaryota</taxon>
        <taxon>Fungi</taxon>
        <taxon>Dikarya</taxon>
        <taxon>Ascomycota</taxon>
        <taxon>Pezizomycotina</taxon>
        <taxon>Eurotiomycetes</taxon>
        <taxon>Eurotiomycetidae</taxon>
        <taxon>Onygenales</taxon>
        <taxon>Ajellomycetaceae</taxon>
        <taxon>Paracoccidioides</taxon>
    </lineage>
</organism>
<dbReference type="Proteomes" id="UP000002059">
    <property type="component" value="Partially assembled WGS sequence"/>
</dbReference>
<dbReference type="VEuPathDB" id="FungiDB:PAAG_07258"/>
<feature type="compositionally biased region" description="Polar residues" evidence="1">
    <location>
        <begin position="105"/>
        <end position="127"/>
    </location>
</feature>
<dbReference type="HOGENOM" id="CLU_1635917_0_0_1"/>
<keyword evidence="3" id="KW-1185">Reference proteome</keyword>
<proteinExistence type="predicted"/>
<evidence type="ECO:0000313" key="2">
    <source>
        <dbReference type="EMBL" id="EEH36840.2"/>
    </source>
</evidence>
<dbReference type="GeneID" id="9094057"/>
<sequence>MVDERGIENYTMGGFDRDQLSLKQPMPQSTMRENNRLFGGLHIWFEAAEAFKRETGCQTTVWNPGLQFAKLNVSMPARSASHLTPKRAEQSLRCVRCALAGSPQVTTAENSQKDTQSIADTQESNQPMKDAGPSSARTMESTHANFTFLDGDYVHILRCSSR</sequence>
<dbReference type="KEGG" id="pbl:PAAG_07258"/>
<dbReference type="EMBL" id="KN294014">
    <property type="protein sequence ID" value="EEH36840.2"/>
    <property type="molecule type" value="Genomic_DNA"/>
</dbReference>
<evidence type="ECO:0000313" key="3">
    <source>
        <dbReference type="Proteomes" id="UP000002059"/>
    </source>
</evidence>
<dbReference type="eggNOG" id="ENOG502RMJ2">
    <property type="taxonomic scope" value="Eukaryota"/>
</dbReference>
<gene>
    <name evidence="2" type="ORF">PAAG_07258</name>
</gene>
<evidence type="ECO:0000256" key="1">
    <source>
        <dbReference type="SAM" id="MobiDB-lite"/>
    </source>
</evidence>
<protein>
    <submittedName>
        <fullName evidence="2">Uncharacterized protein</fullName>
    </submittedName>
</protein>